<dbReference type="PANTHER" id="PTHR48100:SF1">
    <property type="entry name" value="HISTIDINE PHOSPHATASE FAMILY PROTEIN-RELATED"/>
    <property type="match status" value="1"/>
</dbReference>
<evidence type="ECO:0000313" key="6">
    <source>
        <dbReference type="EMBL" id="TCP15019.1"/>
    </source>
</evidence>
<proteinExistence type="predicted"/>
<feature type="binding site" evidence="4">
    <location>
        <position position="60"/>
    </location>
    <ligand>
        <name>substrate</name>
    </ligand>
</feature>
<comment type="caution">
    <text evidence="6">The sequence shown here is derived from an EMBL/GenBank/DDBJ whole genome shotgun (WGS) entry which is preliminary data.</text>
</comment>
<protein>
    <submittedName>
        <fullName evidence="6">Putative phosphoglycerate mutase</fullName>
    </submittedName>
</protein>
<feature type="active site" description="Proton donor/acceptor" evidence="3">
    <location>
        <position position="88"/>
    </location>
</feature>
<dbReference type="SMART" id="SM00855">
    <property type="entry name" value="PGAM"/>
    <property type="match status" value="1"/>
</dbReference>
<dbReference type="GO" id="GO:0005737">
    <property type="term" value="C:cytoplasm"/>
    <property type="evidence" value="ECO:0007669"/>
    <property type="project" value="TreeGrafter"/>
</dbReference>
<dbReference type="Gene3D" id="3.40.50.1240">
    <property type="entry name" value="Phosphoglycerate mutase-like"/>
    <property type="match status" value="1"/>
</dbReference>
<evidence type="ECO:0000313" key="7">
    <source>
        <dbReference type="Proteomes" id="UP000295182"/>
    </source>
</evidence>
<feature type="region of interest" description="Disordered" evidence="5">
    <location>
        <begin position="212"/>
        <end position="231"/>
    </location>
</feature>
<dbReference type="OrthoDB" id="9783269at2"/>
<dbReference type="InterPro" id="IPR013078">
    <property type="entry name" value="His_Pase_superF_clade-1"/>
</dbReference>
<evidence type="ECO:0000256" key="2">
    <source>
        <dbReference type="ARBA" id="ARBA00023235"/>
    </source>
</evidence>
<evidence type="ECO:0000256" key="3">
    <source>
        <dbReference type="PIRSR" id="PIRSR613078-1"/>
    </source>
</evidence>
<keyword evidence="1" id="KW-0324">Glycolysis</keyword>
<reference evidence="6 7" key="1">
    <citation type="submission" date="2019-03" db="EMBL/GenBank/DDBJ databases">
        <title>Genomic Encyclopedia of Type Strains, Phase IV (KMG-IV): sequencing the most valuable type-strain genomes for metagenomic binning, comparative biology and taxonomic classification.</title>
        <authorList>
            <person name="Goeker M."/>
        </authorList>
    </citation>
    <scope>NUCLEOTIDE SEQUENCE [LARGE SCALE GENOMIC DNA]</scope>
    <source>
        <strain evidence="6 7">DSM 1837</strain>
    </source>
</reference>
<dbReference type="EMBL" id="SLXH01000026">
    <property type="protein sequence ID" value="TCP15019.1"/>
    <property type="molecule type" value="Genomic_DNA"/>
</dbReference>
<name>A0A4R2N3W5_9BURK</name>
<evidence type="ECO:0000256" key="4">
    <source>
        <dbReference type="PIRSR" id="PIRSR613078-2"/>
    </source>
</evidence>
<evidence type="ECO:0000256" key="5">
    <source>
        <dbReference type="SAM" id="MobiDB-lite"/>
    </source>
</evidence>
<dbReference type="PROSITE" id="PS00175">
    <property type="entry name" value="PG_MUTASE"/>
    <property type="match status" value="1"/>
</dbReference>
<accession>A0A4R2N3W5</accession>
<dbReference type="CDD" id="cd07067">
    <property type="entry name" value="HP_PGM_like"/>
    <property type="match status" value="1"/>
</dbReference>
<feature type="binding site" evidence="4">
    <location>
        <begin position="8"/>
        <end position="15"/>
    </location>
    <ligand>
        <name>substrate</name>
    </ligand>
</feature>
<dbReference type="RefSeq" id="WP_119014066.1">
    <property type="nucleotide sequence ID" value="NZ_QXNC01000027.1"/>
</dbReference>
<dbReference type="InterPro" id="IPR029033">
    <property type="entry name" value="His_PPase_superfam"/>
</dbReference>
<keyword evidence="7" id="KW-1185">Reference proteome</keyword>
<gene>
    <name evidence="6" type="ORF">EV674_12615</name>
</gene>
<dbReference type="Pfam" id="PF00300">
    <property type="entry name" value="His_Phos_1"/>
    <property type="match status" value="1"/>
</dbReference>
<dbReference type="PANTHER" id="PTHR48100">
    <property type="entry name" value="BROAD-SPECIFICITY PHOSPHATASE YOR283W-RELATED"/>
    <property type="match status" value="1"/>
</dbReference>
<dbReference type="SUPFAM" id="SSF53254">
    <property type="entry name" value="Phosphoglycerate mutase-like"/>
    <property type="match status" value="1"/>
</dbReference>
<dbReference type="Proteomes" id="UP000295182">
    <property type="component" value="Unassembled WGS sequence"/>
</dbReference>
<feature type="active site" description="Tele-phosphohistidine intermediate" evidence="3">
    <location>
        <position position="9"/>
    </location>
</feature>
<dbReference type="GO" id="GO:0016791">
    <property type="term" value="F:phosphatase activity"/>
    <property type="evidence" value="ECO:0007669"/>
    <property type="project" value="TreeGrafter"/>
</dbReference>
<sequence>MTDIILIRHGETDWNRELRFQGQVDVPLNATGHEQARRLAQRLAQEAVVAHHLVSSDLVRTRQTAQPVLGALLPQLHIDNLTDPDLREQNFGLVDGMRVQDIKDQHPDAWARWLCFAPDSGMPGGETTQQFHARVIGALQRLAQQHAGQTLVVVTHGGVLDMVWRTAQGLGLSGPRQSDIPNAALNRVRLRPGAIDILHWADTRHLQGLPAQPVYDQTRLQGAGGAPPADR</sequence>
<dbReference type="AlphaFoldDB" id="A0A4R2N3W5"/>
<dbReference type="InterPro" id="IPR001345">
    <property type="entry name" value="PG/BPGM_mutase_AS"/>
</dbReference>
<evidence type="ECO:0000256" key="1">
    <source>
        <dbReference type="ARBA" id="ARBA00023152"/>
    </source>
</evidence>
<organism evidence="6 7">
    <name type="scientific">Simplicispira metamorpha</name>
    <dbReference type="NCBI Taxonomy" id="80881"/>
    <lineage>
        <taxon>Bacteria</taxon>
        <taxon>Pseudomonadati</taxon>
        <taxon>Pseudomonadota</taxon>
        <taxon>Betaproteobacteria</taxon>
        <taxon>Burkholderiales</taxon>
        <taxon>Comamonadaceae</taxon>
        <taxon>Simplicispira</taxon>
    </lineage>
</organism>
<keyword evidence="2" id="KW-0413">Isomerase</keyword>
<dbReference type="InterPro" id="IPR050275">
    <property type="entry name" value="PGM_Phosphatase"/>
</dbReference>